<reference evidence="2 3" key="1">
    <citation type="submission" date="2017-02" db="EMBL/GenBank/DDBJ databases">
        <title>Draft genome sequence of a Kluyvera intermedia isolate from a patient with a pancreatic abscess.</title>
        <authorList>
            <person name="Thele R."/>
        </authorList>
    </citation>
    <scope>NUCLEOTIDE SEQUENCE [LARGE SCALE GENOMIC DNA]</scope>
    <source>
        <strain evidence="2 3">FOSA7093</strain>
    </source>
</reference>
<protein>
    <submittedName>
        <fullName evidence="2">Carbamoyltransferase HypF</fullName>
    </submittedName>
</protein>
<dbReference type="EMBL" id="MWPR01000062">
    <property type="protein sequence ID" value="ORJ47730.1"/>
    <property type="molecule type" value="Genomic_DNA"/>
</dbReference>
<feature type="non-terminal residue" evidence="2">
    <location>
        <position position="1"/>
    </location>
</feature>
<proteinExistence type="predicted"/>
<evidence type="ECO:0000259" key="1">
    <source>
        <dbReference type="Pfam" id="PF22521"/>
    </source>
</evidence>
<dbReference type="Gene3D" id="3.30.420.40">
    <property type="match status" value="1"/>
</dbReference>
<dbReference type="PANTHER" id="PTHR42959">
    <property type="entry name" value="CARBAMOYLTRANSFERASE"/>
    <property type="match status" value="1"/>
</dbReference>
<dbReference type="InterPro" id="IPR051060">
    <property type="entry name" value="Carbamoyltrans_HypF-like"/>
</dbReference>
<dbReference type="PANTHER" id="PTHR42959:SF1">
    <property type="entry name" value="CARBAMOYLTRANSFERASE HYPF"/>
    <property type="match status" value="1"/>
</dbReference>
<dbReference type="InterPro" id="IPR043129">
    <property type="entry name" value="ATPase_NBD"/>
</dbReference>
<dbReference type="Pfam" id="PF22521">
    <property type="entry name" value="HypF_C_2"/>
    <property type="match status" value="1"/>
</dbReference>
<evidence type="ECO:0000313" key="2">
    <source>
        <dbReference type="EMBL" id="ORJ47730.1"/>
    </source>
</evidence>
<comment type="caution">
    <text evidence="2">The sequence shown here is derived from an EMBL/GenBank/DDBJ whole genome shotgun (WGS) entry which is preliminary data.</text>
</comment>
<organism evidence="2 3">
    <name type="scientific">Kluyvera intermedia</name>
    <name type="common">Enterobacter intermedius</name>
    <dbReference type="NCBI Taxonomy" id="61648"/>
    <lineage>
        <taxon>Bacteria</taxon>
        <taxon>Pseudomonadati</taxon>
        <taxon>Pseudomonadota</taxon>
        <taxon>Gammaproteobacteria</taxon>
        <taxon>Enterobacterales</taxon>
        <taxon>Enterobacteriaceae</taxon>
        <taxon>Kluyvera</taxon>
    </lineage>
</organism>
<gene>
    <name evidence="2" type="ORF">B2M27_24580</name>
</gene>
<sequence length="203" mass="22020">TQPWRNLLAQMLAFVPDWQYFPETAVLQRQNWPVLARAIARNINAPLASSAGRLFDAVACALDCAPLQLSYEGEAACRLEVLAMGGEDVTHPVTLPLNGNTLDLATFWQQWLAWQAPAAQRAWAFHDALARGLAQLASQEADARQITTLAFGGGVLHNRLLKARLSRYLADYTLLFPQRFPAGDGAIALGQGVIAAARSLAGD</sequence>
<accession>A0ABX3U9Q4</accession>
<dbReference type="Proteomes" id="UP000192521">
    <property type="component" value="Unassembled WGS sequence"/>
</dbReference>
<feature type="domain" description="Carbamoyltransferase Kae1-like" evidence="1">
    <location>
        <begin position="2"/>
        <end position="191"/>
    </location>
</feature>
<name>A0ABX3U9Q4_KLUIN</name>
<dbReference type="SUPFAM" id="SSF53067">
    <property type="entry name" value="Actin-like ATPase domain"/>
    <property type="match status" value="1"/>
</dbReference>
<keyword evidence="3" id="KW-1185">Reference proteome</keyword>
<dbReference type="Gene3D" id="3.30.420.360">
    <property type="match status" value="1"/>
</dbReference>
<evidence type="ECO:0000313" key="3">
    <source>
        <dbReference type="Proteomes" id="UP000192521"/>
    </source>
</evidence>
<dbReference type="InterPro" id="IPR055128">
    <property type="entry name" value="HypF_C_2"/>
</dbReference>